<dbReference type="OrthoDB" id="2191630at2759"/>
<feature type="transmembrane region" description="Helical" evidence="1">
    <location>
        <begin position="68"/>
        <end position="89"/>
    </location>
</feature>
<dbReference type="GeneID" id="26261163"/>
<proteinExistence type="predicted"/>
<reference evidence="2 3" key="1">
    <citation type="journal article" date="2014" name="MBio">
        <title>The Ordospora colligata genome; evolution of extreme reduction in microsporidia and host-to-parasite horizontal gene transfer.</title>
        <authorList>
            <person name="Pombert J.-F."/>
            <person name="Haag K.L."/>
            <person name="Beidas S."/>
            <person name="Ebert D."/>
            <person name="Keeling P.J."/>
        </authorList>
    </citation>
    <scope>NUCLEOTIDE SEQUENCE [LARGE SCALE GENOMIC DNA]</scope>
    <source>
        <strain evidence="2 3">OC4</strain>
    </source>
</reference>
<keyword evidence="1" id="KW-0812">Transmembrane</keyword>
<dbReference type="InParanoid" id="A0A0B2UMG5"/>
<keyword evidence="1" id="KW-0472">Membrane</keyword>
<sequence>MTNKPGLLPKWLVAHTAIKATYLLIVNNRNSIGFLNSIRSMKPSYVHIALLLSFARLMSLKRITKSRFYIMIAASFFAEGVFFIYGGIHGIYSKMRVLSEVFLDVFTLAWMVFLYPYYLVDVEDERKSQ</sequence>
<gene>
    <name evidence="2" type="ORF">M896_020680</name>
</gene>
<protein>
    <submittedName>
        <fullName evidence="2">Uncharacterized protein</fullName>
    </submittedName>
</protein>
<accession>A0A0B2UMG5</accession>
<keyword evidence="3" id="KW-1185">Reference proteome</keyword>
<evidence type="ECO:0000256" key="1">
    <source>
        <dbReference type="SAM" id="Phobius"/>
    </source>
</evidence>
<organism evidence="2 3">
    <name type="scientific">Ordospora colligata OC4</name>
    <dbReference type="NCBI Taxonomy" id="1354746"/>
    <lineage>
        <taxon>Eukaryota</taxon>
        <taxon>Fungi</taxon>
        <taxon>Fungi incertae sedis</taxon>
        <taxon>Microsporidia</taxon>
        <taxon>Ordosporidae</taxon>
        <taxon>Ordospora</taxon>
    </lineage>
</organism>
<dbReference type="HOGENOM" id="CLU_1885743_0_0_1"/>
<dbReference type="AlphaFoldDB" id="A0A0B2UMG5"/>
<name>A0A0B2UMG5_9MICR</name>
<keyword evidence="1" id="KW-1133">Transmembrane helix</keyword>
<dbReference type="EMBL" id="JOKQ01000002">
    <property type="protein sequence ID" value="KHN70232.1"/>
    <property type="molecule type" value="Genomic_DNA"/>
</dbReference>
<feature type="transmembrane region" description="Helical" evidence="1">
    <location>
        <begin position="101"/>
        <end position="120"/>
    </location>
</feature>
<dbReference type="Proteomes" id="UP000031056">
    <property type="component" value="Unassembled WGS sequence"/>
</dbReference>
<dbReference type="VEuPathDB" id="MicrosporidiaDB:M896_020680"/>
<dbReference type="RefSeq" id="XP_014564274.1">
    <property type="nucleotide sequence ID" value="XM_014708788.1"/>
</dbReference>
<evidence type="ECO:0000313" key="2">
    <source>
        <dbReference type="EMBL" id="KHN70232.1"/>
    </source>
</evidence>
<evidence type="ECO:0000313" key="3">
    <source>
        <dbReference type="Proteomes" id="UP000031056"/>
    </source>
</evidence>
<comment type="caution">
    <text evidence="2">The sequence shown here is derived from an EMBL/GenBank/DDBJ whole genome shotgun (WGS) entry which is preliminary data.</text>
</comment>